<evidence type="ECO:0000256" key="1">
    <source>
        <dbReference type="ARBA" id="ARBA00004123"/>
    </source>
</evidence>
<dbReference type="GO" id="GO:0000776">
    <property type="term" value="C:kinetochore"/>
    <property type="evidence" value="ECO:0007669"/>
    <property type="project" value="InterPro"/>
</dbReference>
<name>A0A6H0Y635_9PEZI</name>
<evidence type="ECO:0000256" key="2">
    <source>
        <dbReference type="ARBA" id="ARBA00010291"/>
    </source>
</evidence>
<evidence type="ECO:0008006" key="10">
    <source>
        <dbReference type="Google" id="ProtNLM"/>
    </source>
</evidence>
<sequence length="768" mass="85576">MASRNARQTPAGTPGRRANITGNQYFDIGRVGRKTGITLEDTGVRDEHGLEPMSEIFSNFGSSPASEDDGSAEMEGLNSTMPDVEETIHSRKLSRAQFARTPPSRLTGIFDSSPRSTSERRQSQSQPQYSSPDAYRELDLGTNGLRQSIEKYSPFKPRHVLRRSSLGPRKESRQSMRYQDSAHKESRQSARYEESIGKEKRLSGRYEELAHKENRQSAGFEGLAHKESRQFARYAESPSSQNRQSTRLEDTSLSGAARHSPTLGHTIHDSPLFMRQDETPLFENPVNNEGHTLDQQDRSLHYSTRDEIEGALDLAESMLHNSSPSSSRKRRRTEEGASRLSGNQGGYTPPPAEMRRTEGQKRPRLSSSHKDETIGELASDVAPTSRRRVEEATAYGEQPVNYEDQIDEVPAYDEQPIDYDDHTEAYPTYDEQPVNEYGDHDADDYDDDVSVDVPQAASDNPEESPPAAREKKGKASTARSTSRKVRIEAPQRRRHRYGSSDDESDSASDSGRSHRGTRSNVRYRSGTPMEDAGQRTTRSGRAVMKPLEWWSGESFIWDKGEVTGVKRATSVEPERRTNKKRAVHKKKTNKIKEGLDAIDEQDEDCLPSDWEQEVGIVTGDVATYDHALELGDVNNIITEDLAFAASTIITRSVHGATFSYAKISTLPFFGSGVVELPPEGVKTTKNSKKMQMNFFVHKGKVQVTITTPLMVAQEEPVSSCVFSITEGGAFVVPRGHNYAIANPSATATALLFFSQGCEVEHEEDEEGE</sequence>
<keyword evidence="9" id="KW-1185">Reference proteome</keyword>
<dbReference type="GO" id="GO:0005634">
    <property type="term" value="C:nucleus"/>
    <property type="evidence" value="ECO:0007669"/>
    <property type="project" value="UniProtKB-SubCell"/>
</dbReference>
<gene>
    <name evidence="8" type="ORF">AMS68_007980</name>
</gene>
<comment type="similarity">
    <text evidence="2">Belongs to the CENP-C/MIF2 family.</text>
</comment>
<dbReference type="PANTHER" id="PTHR16684">
    <property type="entry name" value="CENTROMERE PROTEIN C"/>
    <property type="match status" value="1"/>
</dbReference>
<evidence type="ECO:0000259" key="7">
    <source>
        <dbReference type="Pfam" id="PF15624"/>
    </source>
</evidence>
<proteinExistence type="inferred from homology"/>
<comment type="subcellular location">
    <subcellularLocation>
        <location evidence="1">Nucleus</location>
    </subcellularLocation>
</comment>
<feature type="compositionally biased region" description="Polar residues" evidence="5">
    <location>
        <begin position="56"/>
        <end position="65"/>
    </location>
</feature>
<organism evidence="8 9">
    <name type="scientific">Peltaster fructicola</name>
    <dbReference type="NCBI Taxonomy" id="286661"/>
    <lineage>
        <taxon>Eukaryota</taxon>
        <taxon>Fungi</taxon>
        <taxon>Dikarya</taxon>
        <taxon>Ascomycota</taxon>
        <taxon>Pezizomycotina</taxon>
        <taxon>Dothideomycetes</taxon>
        <taxon>Dothideomycetes incertae sedis</taxon>
        <taxon>Peltaster</taxon>
    </lineage>
</organism>
<dbReference type="SUPFAM" id="SSF51182">
    <property type="entry name" value="RmlC-like cupins"/>
    <property type="match status" value="1"/>
</dbReference>
<dbReference type="Pfam" id="PF11699">
    <property type="entry name" value="CENP-C_C"/>
    <property type="match status" value="1"/>
</dbReference>
<feature type="region of interest" description="Disordered" evidence="5">
    <location>
        <begin position="42"/>
        <end position="540"/>
    </location>
</feature>
<dbReference type="Pfam" id="PF15624">
    <property type="entry name" value="Mif2_N"/>
    <property type="match status" value="1"/>
</dbReference>
<dbReference type="AlphaFoldDB" id="A0A6H0Y635"/>
<protein>
    <recommendedName>
        <fullName evidence="10">Mif2/CENP-C cupin domain-containing protein</fullName>
    </recommendedName>
</protein>
<keyword evidence="4" id="KW-0539">Nucleus</keyword>
<reference evidence="8 9" key="1">
    <citation type="journal article" date="2016" name="Sci. Rep.">
        <title>Peltaster fructicola genome reveals evolution from an invasive phytopathogen to an ectophytic parasite.</title>
        <authorList>
            <person name="Xu C."/>
            <person name="Chen H."/>
            <person name="Gleason M.L."/>
            <person name="Xu J.R."/>
            <person name="Liu H."/>
            <person name="Zhang R."/>
            <person name="Sun G."/>
        </authorList>
    </citation>
    <scope>NUCLEOTIDE SEQUENCE [LARGE SCALE GENOMIC DNA]</scope>
    <source>
        <strain evidence="8 9">LNHT1506</strain>
    </source>
</reference>
<feature type="region of interest" description="Disordered" evidence="5">
    <location>
        <begin position="1"/>
        <end position="21"/>
    </location>
</feature>
<dbReference type="GO" id="GO:0051455">
    <property type="term" value="P:spindle attachment to meiosis I kinetochore"/>
    <property type="evidence" value="ECO:0007669"/>
    <property type="project" value="TreeGrafter"/>
</dbReference>
<feature type="domain" description="Mif2 N-terminal" evidence="7">
    <location>
        <begin position="25"/>
        <end position="134"/>
    </location>
</feature>
<dbReference type="Proteomes" id="UP000503462">
    <property type="component" value="Chromosome 5"/>
</dbReference>
<dbReference type="PANTHER" id="PTHR16684:SF11">
    <property type="entry name" value="CENTROMERE PROTEIN C"/>
    <property type="match status" value="1"/>
</dbReference>
<dbReference type="GO" id="GO:0051382">
    <property type="term" value="P:kinetochore assembly"/>
    <property type="evidence" value="ECO:0007669"/>
    <property type="project" value="InterPro"/>
</dbReference>
<dbReference type="EMBL" id="CP051143">
    <property type="protein sequence ID" value="QIX02463.1"/>
    <property type="molecule type" value="Genomic_DNA"/>
</dbReference>
<dbReference type="GO" id="GO:0051315">
    <property type="term" value="P:attachment of mitotic spindle microtubules to kinetochore"/>
    <property type="evidence" value="ECO:0007669"/>
    <property type="project" value="TreeGrafter"/>
</dbReference>
<accession>A0A6H0Y635</accession>
<keyword evidence="3" id="KW-0238">DNA-binding</keyword>
<feature type="compositionally biased region" description="Low complexity" evidence="5">
    <location>
        <begin position="123"/>
        <end position="132"/>
    </location>
</feature>
<feature type="compositionally biased region" description="Acidic residues" evidence="5">
    <location>
        <begin position="404"/>
        <end position="418"/>
    </location>
</feature>
<evidence type="ECO:0000256" key="4">
    <source>
        <dbReference type="ARBA" id="ARBA00023242"/>
    </source>
</evidence>
<dbReference type="InterPro" id="IPR014710">
    <property type="entry name" value="RmlC-like_jellyroll"/>
</dbReference>
<dbReference type="InterPro" id="IPR011051">
    <property type="entry name" value="RmlC_Cupin_sf"/>
</dbReference>
<feature type="compositionally biased region" description="Basic and acidic residues" evidence="5">
    <location>
        <begin position="168"/>
        <end position="215"/>
    </location>
</feature>
<dbReference type="OrthoDB" id="1939643at2759"/>
<evidence type="ECO:0000313" key="8">
    <source>
        <dbReference type="EMBL" id="QIX02463.1"/>
    </source>
</evidence>
<evidence type="ECO:0000259" key="6">
    <source>
        <dbReference type="Pfam" id="PF11699"/>
    </source>
</evidence>
<feature type="domain" description="Mif2/CENP-C cupin" evidence="6">
    <location>
        <begin position="658"/>
        <end position="755"/>
    </location>
</feature>
<dbReference type="Gene3D" id="2.60.120.10">
    <property type="entry name" value="Jelly Rolls"/>
    <property type="match status" value="1"/>
</dbReference>
<evidence type="ECO:0000313" key="9">
    <source>
        <dbReference type="Proteomes" id="UP000503462"/>
    </source>
</evidence>
<evidence type="ECO:0000256" key="5">
    <source>
        <dbReference type="SAM" id="MobiDB-lite"/>
    </source>
</evidence>
<feature type="compositionally biased region" description="Basic and acidic residues" evidence="5">
    <location>
        <begin position="291"/>
        <end position="308"/>
    </location>
</feature>
<dbReference type="InterPro" id="IPR028386">
    <property type="entry name" value="CENP-C/Mif2/cnp3"/>
</dbReference>
<dbReference type="InterPro" id="IPR028929">
    <property type="entry name" value="Mif2_N"/>
</dbReference>
<dbReference type="GO" id="GO:0019237">
    <property type="term" value="F:centromeric DNA binding"/>
    <property type="evidence" value="ECO:0007669"/>
    <property type="project" value="InterPro"/>
</dbReference>
<feature type="compositionally biased region" description="Acidic residues" evidence="5">
    <location>
        <begin position="441"/>
        <end position="450"/>
    </location>
</feature>
<feature type="compositionally biased region" description="Polar residues" evidence="5">
    <location>
        <begin position="1"/>
        <end position="11"/>
    </location>
</feature>
<evidence type="ECO:0000256" key="3">
    <source>
        <dbReference type="ARBA" id="ARBA00023125"/>
    </source>
</evidence>
<dbReference type="InterPro" id="IPR025974">
    <property type="entry name" value="Mif2/CENP-C_cupin"/>
</dbReference>